<reference evidence="3 4" key="1">
    <citation type="journal article" date="2019" name="PLoS Biol.">
        <title>Sex chromosomes control vertical transmission of feminizing Wolbachia symbionts in an isopod.</title>
        <authorList>
            <person name="Becking T."/>
            <person name="Chebbi M.A."/>
            <person name="Giraud I."/>
            <person name="Moumen B."/>
            <person name="Laverre T."/>
            <person name="Caubet Y."/>
            <person name="Peccoud J."/>
            <person name="Gilbert C."/>
            <person name="Cordaux R."/>
        </authorList>
    </citation>
    <scope>NUCLEOTIDE SEQUENCE [LARGE SCALE GENOMIC DNA]</scope>
    <source>
        <strain evidence="3">ANa2</strain>
        <tissue evidence="3">Whole body excluding digestive tract and cuticle</tissue>
    </source>
</reference>
<feature type="compositionally biased region" description="Low complexity" evidence="2">
    <location>
        <begin position="68"/>
        <end position="77"/>
    </location>
</feature>
<feature type="compositionally biased region" description="Basic residues" evidence="2">
    <location>
        <begin position="225"/>
        <end position="235"/>
    </location>
</feature>
<feature type="compositionally biased region" description="Low complexity" evidence="2">
    <location>
        <begin position="168"/>
        <end position="183"/>
    </location>
</feature>
<dbReference type="InterPro" id="IPR002110">
    <property type="entry name" value="Ankyrin_rpt"/>
</dbReference>
<gene>
    <name evidence="3" type="ORF">Anas_05504</name>
</gene>
<dbReference type="Proteomes" id="UP000326759">
    <property type="component" value="Unassembled WGS sequence"/>
</dbReference>
<organism evidence="3 4">
    <name type="scientific">Armadillidium nasatum</name>
    <dbReference type="NCBI Taxonomy" id="96803"/>
    <lineage>
        <taxon>Eukaryota</taxon>
        <taxon>Metazoa</taxon>
        <taxon>Ecdysozoa</taxon>
        <taxon>Arthropoda</taxon>
        <taxon>Crustacea</taxon>
        <taxon>Multicrustacea</taxon>
        <taxon>Malacostraca</taxon>
        <taxon>Eumalacostraca</taxon>
        <taxon>Peracarida</taxon>
        <taxon>Isopoda</taxon>
        <taxon>Oniscidea</taxon>
        <taxon>Crinocheta</taxon>
        <taxon>Armadillidiidae</taxon>
        <taxon>Armadillidium</taxon>
    </lineage>
</organism>
<dbReference type="PROSITE" id="PS50088">
    <property type="entry name" value="ANK_REPEAT"/>
    <property type="match status" value="1"/>
</dbReference>
<feature type="compositionally biased region" description="Basic and acidic residues" evidence="2">
    <location>
        <begin position="87"/>
        <end position="105"/>
    </location>
</feature>
<evidence type="ECO:0000313" key="3">
    <source>
        <dbReference type="EMBL" id="KAB7495227.1"/>
    </source>
</evidence>
<feature type="compositionally biased region" description="Basic and acidic residues" evidence="2">
    <location>
        <begin position="236"/>
        <end position="249"/>
    </location>
</feature>
<dbReference type="PANTHER" id="PTHR24172:SF4">
    <property type="entry name" value="ANK_REP_REGION DOMAIN-CONTAINING PROTEIN"/>
    <property type="match status" value="1"/>
</dbReference>
<dbReference type="OrthoDB" id="6377438at2759"/>
<evidence type="ECO:0000256" key="2">
    <source>
        <dbReference type="SAM" id="MobiDB-lite"/>
    </source>
</evidence>
<keyword evidence="1" id="KW-0040">ANK repeat</keyword>
<dbReference type="SUPFAM" id="SSF48403">
    <property type="entry name" value="Ankyrin repeat"/>
    <property type="match status" value="1"/>
</dbReference>
<evidence type="ECO:0000313" key="4">
    <source>
        <dbReference type="Proteomes" id="UP000326759"/>
    </source>
</evidence>
<feature type="compositionally biased region" description="Low complexity" evidence="2">
    <location>
        <begin position="196"/>
        <end position="210"/>
    </location>
</feature>
<protein>
    <submittedName>
        <fullName evidence="3">Uncharacterized protein</fullName>
    </submittedName>
</protein>
<feature type="compositionally biased region" description="Basic residues" evidence="2">
    <location>
        <begin position="145"/>
        <end position="157"/>
    </location>
</feature>
<keyword evidence="4" id="KW-1185">Reference proteome</keyword>
<dbReference type="InterPro" id="IPR036770">
    <property type="entry name" value="Ankyrin_rpt-contain_sf"/>
</dbReference>
<feature type="repeat" description="ANK" evidence="1">
    <location>
        <begin position="401"/>
        <end position="434"/>
    </location>
</feature>
<dbReference type="Gene3D" id="1.25.40.20">
    <property type="entry name" value="Ankyrin repeat-containing domain"/>
    <property type="match status" value="1"/>
</dbReference>
<proteinExistence type="predicted"/>
<feature type="non-terminal residue" evidence="3">
    <location>
        <position position="481"/>
    </location>
</feature>
<dbReference type="EMBL" id="SEYY01022885">
    <property type="protein sequence ID" value="KAB7495227.1"/>
    <property type="molecule type" value="Genomic_DNA"/>
</dbReference>
<feature type="compositionally biased region" description="Basic and acidic residues" evidence="2">
    <location>
        <begin position="260"/>
        <end position="271"/>
    </location>
</feature>
<comment type="caution">
    <text evidence="3">The sequence shown here is derived from an EMBL/GenBank/DDBJ whole genome shotgun (WGS) entry which is preliminary data.</text>
</comment>
<dbReference type="AlphaFoldDB" id="A0A5N5SMP3"/>
<feature type="compositionally biased region" description="Basic and acidic residues" evidence="2">
    <location>
        <begin position="463"/>
        <end position="481"/>
    </location>
</feature>
<dbReference type="PANTHER" id="PTHR24172">
    <property type="entry name" value="ANK_REP_REGION DOMAIN-CONTAINING PROTEIN"/>
    <property type="match status" value="1"/>
</dbReference>
<feature type="region of interest" description="Disordered" evidence="2">
    <location>
        <begin position="460"/>
        <end position="481"/>
    </location>
</feature>
<sequence length="481" mass="54063">MGRNKDGAIALHFAASSGDYDTTKHLLDIYPEGMYVEDRHGRSADQYLREEGLLPYAISRSNSRRSRSSQPNSRGQSVTPSRSKSGSPERDKDKSPAETEEKDSPKEEEEEGETSERRSRSRTRKNSKAIEEEEEEGKSGSPSKKGSRSRSRNRSKSRGKEELETQTRSKSKSPTPSNSKQPSRSTSKASVRSKSKTPSNTSKPPSNTSKTSKRSKSKSPTGSKAKSRSRSRSKTPKKEGEEKEGEKDKPKKKKKRKKRPETPEVVKPPHDEEVEQAIRGAENENYKGISKLILQGDGYRLVGATSSNEEVQMFLDDLPDSLKSIKDIQKSIEEGDLRGAQNLLDRKEKAFVRDANQCNLLHTATIHGHTGKLLLLMNSQIDVVRYLVQSFPDLINQQDSKGRTPLHYSAILRDGGHIMKVLKSAKADATVKDHAGYTADDYKKNHDLLTQKQLLTELAAGKAKKEEEERERNEQWQRYDK</sequence>
<accession>A0A5N5SMP3</accession>
<feature type="region of interest" description="Disordered" evidence="2">
    <location>
        <begin position="56"/>
        <end position="272"/>
    </location>
</feature>
<dbReference type="SMART" id="SM00248">
    <property type="entry name" value="ANK"/>
    <property type="match status" value="3"/>
</dbReference>
<dbReference type="Pfam" id="PF12796">
    <property type="entry name" value="Ank_2"/>
    <property type="match status" value="1"/>
</dbReference>
<feature type="compositionally biased region" description="Basic and acidic residues" evidence="2">
    <location>
        <begin position="158"/>
        <end position="167"/>
    </location>
</feature>
<name>A0A5N5SMP3_9CRUS</name>
<feature type="compositionally biased region" description="Basic residues" evidence="2">
    <location>
        <begin position="250"/>
        <end position="259"/>
    </location>
</feature>
<evidence type="ECO:0000256" key="1">
    <source>
        <dbReference type="PROSITE-ProRule" id="PRU00023"/>
    </source>
</evidence>